<dbReference type="SUPFAM" id="SSF53335">
    <property type="entry name" value="S-adenosyl-L-methionine-dependent methyltransferases"/>
    <property type="match status" value="1"/>
</dbReference>
<proteinExistence type="predicted"/>
<dbReference type="InterPro" id="IPR029063">
    <property type="entry name" value="SAM-dependent_MTases_sf"/>
</dbReference>
<dbReference type="STRING" id="1527.SAMN04489757_12943"/>
<keyword evidence="2" id="KW-1185">Reference proteome</keyword>
<dbReference type="Proteomes" id="UP000198806">
    <property type="component" value="Unassembled WGS sequence"/>
</dbReference>
<reference evidence="1 2" key="1">
    <citation type="submission" date="2016-10" db="EMBL/GenBank/DDBJ databases">
        <authorList>
            <person name="de Groot N.N."/>
        </authorList>
    </citation>
    <scope>NUCLEOTIDE SEQUENCE [LARGE SCALE GENOMIC DNA]</scope>
    <source>
        <strain evidence="1 2">DSM 1283</strain>
    </source>
</reference>
<organism evidence="1 2">
    <name type="scientific">Anaerocolumna aminovalerica</name>
    <dbReference type="NCBI Taxonomy" id="1527"/>
    <lineage>
        <taxon>Bacteria</taxon>
        <taxon>Bacillati</taxon>
        <taxon>Bacillota</taxon>
        <taxon>Clostridia</taxon>
        <taxon>Lachnospirales</taxon>
        <taxon>Lachnospiraceae</taxon>
        <taxon>Anaerocolumna</taxon>
    </lineage>
</organism>
<dbReference type="Gene3D" id="3.40.50.150">
    <property type="entry name" value="Vaccinia Virus protein VP39"/>
    <property type="match status" value="1"/>
</dbReference>
<name>A0A1I5HH46_9FIRM</name>
<evidence type="ECO:0000313" key="1">
    <source>
        <dbReference type="EMBL" id="SFO47286.1"/>
    </source>
</evidence>
<evidence type="ECO:0000313" key="2">
    <source>
        <dbReference type="Proteomes" id="UP000198806"/>
    </source>
</evidence>
<dbReference type="EMBL" id="FOWD01000029">
    <property type="protein sequence ID" value="SFO47286.1"/>
    <property type="molecule type" value="Genomic_DNA"/>
</dbReference>
<dbReference type="AlphaFoldDB" id="A0A1I5HH46"/>
<gene>
    <name evidence="1" type="ORF">SAMN04489757_12943</name>
</gene>
<protein>
    <submittedName>
        <fullName evidence="1">Uncharacterized protein</fullName>
    </submittedName>
</protein>
<dbReference type="OrthoDB" id="1640444at2"/>
<accession>A0A1I5HH46</accession>
<sequence>MRIQNTRRNMEKMAMLMDLHMASSTVNTVLTNMINENSMIPSDIDKLRAEAIKLQSQMKNTSVDKIMMMLMVEGMIAPYIGNDARMFDFFMNSLLNEGRVFDVSEIQDNPYVKDIDFKDRRSGDFEFRYHSFMPYELDIYDIPRKIIEYDVDIPRISCFTEKVEYPVIFQNSIKSTWMSVSPNEINTMKQPIRNAKGKVLTLGCGMGYFAYMASLKADVESITIVEREQSVIDFFTSFILPQFKTKDKITVIKDDAIEYMMNLEDGLYDYCFADIWIGVMDFEPYIETKEVCKRFRKMRMEYWIEDAFGILLSSHIYIEMLKAFSNNMNVPLGNMNDNEFPIPENEKKLADYVARLVENVEIEKPEHIDYYLTPRNITSLLDRTEIKYKI</sequence>
<dbReference type="RefSeq" id="WP_091687653.1">
    <property type="nucleotide sequence ID" value="NZ_BAABFM010000010.1"/>
</dbReference>